<dbReference type="EMBL" id="QGKU01000003">
    <property type="protein sequence ID" value="PWR04516.1"/>
    <property type="molecule type" value="Genomic_DNA"/>
</dbReference>
<gene>
    <name evidence="5" type="ORF">DKT77_00680</name>
</gene>
<reference evidence="5 6" key="1">
    <citation type="submission" date="2018-05" db="EMBL/GenBank/DDBJ databases">
        <title>Rhodobacteraceae gen. nov., sp. nov. isolated from sea water.</title>
        <authorList>
            <person name="Ren Y."/>
        </authorList>
    </citation>
    <scope>NUCLEOTIDE SEQUENCE [LARGE SCALE GENOMIC DNA]</scope>
    <source>
        <strain evidence="5 6">TG-679</strain>
    </source>
</reference>
<dbReference type="Gene3D" id="1.10.10.60">
    <property type="entry name" value="Homeodomain-like"/>
    <property type="match status" value="1"/>
</dbReference>
<comment type="caution">
    <text evidence="5">The sequence shown here is derived from an EMBL/GenBank/DDBJ whole genome shotgun (WGS) entry which is preliminary data.</text>
</comment>
<dbReference type="AlphaFoldDB" id="A0A2V2LMT7"/>
<dbReference type="CDD" id="cd03136">
    <property type="entry name" value="GATase1_AraC_ArgR_like"/>
    <property type="match status" value="1"/>
</dbReference>
<organism evidence="5 6">
    <name type="scientific">Meridianimarinicoccus roseus</name>
    <dbReference type="NCBI Taxonomy" id="2072018"/>
    <lineage>
        <taxon>Bacteria</taxon>
        <taxon>Pseudomonadati</taxon>
        <taxon>Pseudomonadota</taxon>
        <taxon>Alphaproteobacteria</taxon>
        <taxon>Rhodobacterales</taxon>
        <taxon>Paracoccaceae</taxon>
        <taxon>Meridianimarinicoccus</taxon>
    </lineage>
</organism>
<dbReference type="RefSeq" id="WP_109809818.1">
    <property type="nucleotide sequence ID" value="NZ_QGKU01000003.1"/>
</dbReference>
<evidence type="ECO:0000256" key="3">
    <source>
        <dbReference type="SAM" id="MobiDB-lite"/>
    </source>
</evidence>
<evidence type="ECO:0000256" key="2">
    <source>
        <dbReference type="ARBA" id="ARBA00023163"/>
    </source>
</evidence>
<dbReference type="SMART" id="SM00342">
    <property type="entry name" value="HTH_ARAC"/>
    <property type="match status" value="1"/>
</dbReference>
<sequence>MTAPTPASPRAAATRLVPVGPARKRLSVAFLLADRFTLSAFANFVDVLRLAADEADRSRPIMCEWTVLSADMSPVRSSCGVKVAPDRRLRNAARYDYVVVVGGLMGEARALDPAVLAYLRDCAARGVPIAGLCTGVFLLHEAGLLDGYRACVSWFHHQDFLDRFEGATPVSDQIFVVDRDRLTCSGGHSAAHLAAFLVERHVGQSAATKSLNIMIIDSPLSADKPQPGAPGTPGARDPLVRRALLRMQQRMDTPDSVAALAAALKVSRRQLERRFREDLGTTPQRAGLRLRLDRACALLTETDRTVTQVAMATGFCDAPHLIRSFKGDLGLTPAEYRARHVAHRCAPGVSSASGALAAPLPPPTPTSAGR</sequence>
<dbReference type="OrthoDB" id="9793400at2"/>
<dbReference type="SUPFAM" id="SSF52317">
    <property type="entry name" value="Class I glutamine amidotransferase-like"/>
    <property type="match status" value="1"/>
</dbReference>
<dbReference type="Pfam" id="PF01965">
    <property type="entry name" value="DJ-1_PfpI"/>
    <property type="match status" value="1"/>
</dbReference>
<dbReference type="PANTHER" id="PTHR43130">
    <property type="entry name" value="ARAC-FAMILY TRANSCRIPTIONAL REGULATOR"/>
    <property type="match status" value="1"/>
</dbReference>
<evidence type="ECO:0000259" key="4">
    <source>
        <dbReference type="PROSITE" id="PS01124"/>
    </source>
</evidence>
<accession>A0A2V2LMT7</accession>
<dbReference type="Proteomes" id="UP000245680">
    <property type="component" value="Unassembled WGS sequence"/>
</dbReference>
<name>A0A2V2LMT7_9RHOB</name>
<dbReference type="Pfam" id="PF12833">
    <property type="entry name" value="HTH_18"/>
    <property type="match status" value="1"/>
</dbReference>
<dbReference type="PANTHER" id="PTHR43130:SF3">
    <property type="entry name" value="HTH-TYPE TRANSCRIPTIONAL REGULATOR RV1931C"/>
    <property type="match status" value="1"/>
</dbReference>
<dbReference type="InterPro" id="IPR002818">
    <property type="entry name" value="DJ-1/PfpI"/>
</dbReference>
<evidence type="ECO:0000256" key="1">
    <source>
        <dbReference type="ARBA" id="ARBA00023015"/>
    </source>
</evidence>
<feature type="domain" description="HTH araC/xylS-type" evidence="4">
    <location>
        <begin position="241"/>
        <end position="339"/>
    </location>
</feature>
<keyword evidence="2" id="KW-0804">Transcription</keyword>
<dbReference type="PROSITE" id="PS01124">
    <property type="entry name" value="HTH_ARAC_FAMILY_2"/>
    <property type="match status" value="1"/>
</dbReference>
<proteinExistence type="predicted"/>
<keyword evidence="1" id="KW-0805">Transcription regulation</keyword>
<dbReference type="SUPFAM" id="SSF46689">
    <property type="entry name" value="Homeodomain-like"/>
    <property type="match status" value="2"/>
</dbReference>
<dbReference type="InterPro" id="IPR009057">
    <property type="entry name" value="Homeodomain-like_sf"/>
</dbReference>
<keyword evidence="6" id="KW-1185">Reference proteome</keyword>
<protein>
    <submittedName>
        <fullName evidence="5">AraC family transcriptional regulator</fullName>
    </submittedName>
</protein>
<dbReference type="InterPro" id="IPR029062">
    <property type="entry name" value="Class_I_gatase-like"/>
</dbReference>
<dbReference type="InterPro" id="IPR018060">
    <property type="entry name" value="HTH_AraC"/>
</dbReference>
<dbReference type="GO" id="GO:0043565">
    <property type="term" value="F:sequence-specific DNA binding"/>
    <property type="evidence" value="ECO:0007669"/>
    <property type="project" value="InterPro"/>
</dbReference>
<feature type="compositionally biased region" description="Pro residues" evidence="3">
    <location>
        <begin position="359"/>
        <end position="370"/>
    </location>
</feature>
<dbReference type="InterPro" id="IPR052158">
    <property type="entry name" value="INH-QAR"/>
</dbReference>
<dbReference type="Gene3D" id="3.40.50.880">
    <property type="match status" value="1"/>
</dbReference>
<evidence type="ECO:0000313" key="5">
    <source>
        <dbReference type="EMBL" id="PWR04516.1"/>
    </source>
</evidence>
<evidence type="ECO:0000313" key="6">
    <source>
        <dbReference type="Proteomes" id="UP000245680"/>
    </source>
</evidence>
<feature type="region of interest" description="Disordered" evidence="3">
    <location>
        <begin position="351"/>
        <end position="370"/>
    </location>
</feature>
<dbReference type="GO" id="GO:0003700">
    <property type="term" value="F:DNA-binding transcription factor activity"/>
    <property type="evidence" value="ECO:0007669"/>
    <property type="project" value="InterPro"/>
</dbReference>